<dbReference type="EMBL" id="LAZR01028523">
    <property type="protein sequence ID" value="KKL62335.1"/>
    <property type="molecule type" value="Genomic_DNA"/>
</dbReference>
<comment type="caution">
    <text evidence="1">The sequence shown here is derived from an EMBL/GenBank/DDBJ whole genome shotgun (WGS) entry which is preliminary data.</text>
</comment>
<gene>
    <name evidence="1" type="ORF">LCGC14_2186240</name>
</gene>
<organism evidence="1">
    <name type="scientific">marine sediment metagenome</name>
    <dbReference type="NCBI Taxonomy" id="412755"/>
    <lineage>
        <taxon>unclassified sequences</taxon>
        <taxon>metagenomes</taxon>
        <taxon>ecological metagenomes</taxon>
    </lineage>
</organism>
<proteinExistence type="predicted"/>
<dbReference type="AlphaFoldDB" id="A0A0F9FYB5"/>
<reference evidence="1" key="1">
    <citation type="journal article" date="2015" name="Nature">
        <title>Complex archaea that bridge the gap between prokaryotes and eukaryotes.</title>
        <authorList>
            <person name="Spang A."/>
            <person name="Saw J.H."/>
            <person name="Jorgensen S.L."/>
            <person name="Zaremba-Niedzwiedzka K."/>
            <person name="Martijn J."/>
            <person name="Lind A.E."/>
            <person name="van Eijk R."/>
            <person name="Schleper C."/>
            <person name="Guy L."/>
            <person name="Ettema T.J."/>
        </authorList>
    </citation>
    <scope>NUCLEOTIDE SEQUENCE</scope>
</reference>
<name>A0A0F9FYB5_9ZZZZ</name>
<protein>
    <submittedName>
        <fullName evidence="1">Uncharacterized protein</fullName>
    </submittedName>
</protein>
<sequence>MILYVISLIVLFVLFGALKQTEQPTRLRGAVSESAINTFTATEISVPRILDSRLLFDADSIKIVAVRPVRTTVGVASTQCQLMLSDDEPTSLLLFDDPKLIAELELESVFALLESAAGVFTVQKLAPSAIIGNRDGLVDSTRWRNVLPDDKVWLVVESTDVTNVIIARVIILGKLDKLDTDDFNALILSRL</sequence>
<accession>A0A0F9FYB5</accession>
<evidence type="ECO:0000313" key="1">
    <source>
        <dbReference type="EMBL" id="KKL62335.1"/>
    </source>
</evidence>